<evidence type="ECO:0000259" key="4">
    <source>
        <dbReference type="Pfam" id="PF21075"/>
    </source>
</evidence>
<proteinExistence type="predicted"/>
<dbReference type="Pfam" id="PF21078">
    <property type="entry name" value="GDH_HM3"/>
    <property type="match status" value="1"/>
</dbReference>
<dbReference type="InterPro" id="IPR028971">
    <property type="entry name" value="NAD-GDH_cat"/>
</dbReference>
<dbReference type="Pfam" id="PF21074">
    <property type="entry name" value="GDH_C"/>
    <property type="match status" value="1"/>
</dbReference>
<dbReference type="RefSeq" id="WP_167228223.1">
    <property type="nucleotide sequence ID" value="NZ_JAAQPH010000018.1"/>
</dbReference>
<feature type="domain" description="NAD-glutamate dehydrogenase N-terminal ACT1" evidence="4">
    <location>
        <begin position="35"/>
        <end position="179"/>
    </location>
</feature>
<feature type="domain" description="NAD-glutamate dehydrogenase ACT3" evidence="6">
    <location>
        <begin position="557"/>
        <end position="636"/>
    </location>
</feature>
<dbReference type="Pfam" id="PF21073">
    <property type="entry name" value="GDH_HM1"/>
    <property type="match status" value="1"/>
</dbReference>
<comment type="caution">
    <text evidence="7">The sequence shown here is derived from an EMBL/GenBank/DDBJ whole genome shotgun (WGS) entry which is preliminary data.</text>
</comment>
<name>A0A967F121_9PROT</name>
<dbReference type="Pfam" id="PF21077">
    <property type="entry name" value="GDH_ACT3"/>
    <property type="match status" value="1"/>
</dbReference>
<evidence type="ECO:0000259" key="5">
    <source>
        <dbReference type="Pfam" id="PF21076"/>
    </source>
</evidence>
<dbReference type="InterPro" id="IPR049064">
    <property type="entry name" value="NAD_Glu_DH_ACT3"/>
</dbReference>
<dbReference type="PIRSF" id="PIRSF036761">
    <property type="entry name" value="GDH_Mll4104"/>
    <property type="match status" value="1"/>
</dbReference>
<dbReference type="PANTHER" id="PTHR43403">
    <property type="entry name" value="NAD-SPECIFIC GLUTAMATE DEHYDROGENASE"/>
    <property type="match status" value="1"/>
</dbReference>
<keyword evidence="1" id="KW-0560">Oxidoreductase</keyword>
<dbReference type="Pfam" id="PF21079">
    <property type="entry name" value="GDH_HM2"/>
    <property type="match status" value="1"/>
</dbReference>
<dbReference type="InterPro" id="IPR049062">
    <property type="entry name" value="NAD_Glu_DH_ACT2"/>
</dbReference>
<dbReference type="GO" id="GO:0006538">
    <property type="term" value="P:L-glutamate catabolic process"/>
    <property type="evidence" value="ECO:0007669"/>
    <property type="project" value="InterPro"/>
</dbReference>
<evidence type="ECO:0000259" key="3">
    <source>
        <dbReference type="Pfam" id="PF21074"/>
    </source>
</evidence>
<reference evidence="7" key="1">
    <citation type="submission" date="2020-03" db="EMBL/GenBank/DDBJ databases">
        <title>Genome of Pelagibius litoralis DSM 21314T.</title>
        <authorList>
            <person name="Wang G."/>
        </authorList>
    </citation>
    <scope>NUCLEOTIDE SEQUENCE</scope>
    <source>
        <strain evidence="7">DSM 21314</strain>
    </source>
</reference>
<organism evidence="7 8">
    <name type="scientific">Pelagibius litoralis</name>
    <dbReference type="NCBI Taxonomy" id="374515"/>
    <lineage>
        <taxon>Bacteria</taxon>
        <taxon>Pseudomonadati</taxon>
        <taxon>Pseudomonadota</taxon>
        <taxon>Alphaproteobacteria</taxon>
        <taxon>Rhodospirillales</taxon>
        <taxon>Rhodovibrionaceae</taxon>
        <taxon>Pelagibius</taxon>
    </lineage>
</organism>
<dbReference type="InterPro" id="IPR046346">
    <property type="entry name" value="Aminoacid_DH-like_N_sf"/>
</dbReference>
<dbReference type="Pfam" id="PF21075">
    <property type="entry name" value="GDH_ACT1"/>
    <property type="match status" value="1"/>
</dbReference>
<dbReference type="Proteomes" id="UP000761264">
    <property type="component" value="Unassembled WGS sequence"/>
</dbReference>
<dbReference type="InterPro" id="IPR024727">
    <property type="entry name" value="NAD_Glu_DH_N_ACT1"/>
</dbReference>
<dbReference type="GO" id="GO:0004352">
    <property type="term" value="F:glutamate dehydrogenase (NAD+) activity"/>
    <property type="evidence" value="ECO:0007669"/>
    <property type="project" value="InterPro"/>
</dbReference>
<evidence type="ECO:0000256" key="1">
    <source>
        <dbReference type="ARBA" id="ARBA00023002"/>
    </source>
</evidence>
<dbReference type="PANTHER" id="PTHR43403:SF1">
    <property type="entry name" value="NAD-SPECIFIC GLUTAMATE DEHYDROGENASE"/>
    <property type="match status" value="1"/>
</dbReference>
<dbReference type="SUPFAM" id="SSF53223">
    <property type="entry name" value="Aminoacid dehydrogenase-like, N-terminal domain"/>
    <property type="match status" value="1"/>
</dbReference>
<protein>
    <submittedName>
        <fullName evidence="7">NAD-glutamate dehydrogenase</fullName>
    </submittedName>
</protein>
<dbReference type="InterPro" id="IPR036291">
    <property type="entry name" value="NAD(P)-bd_dom_sf"/>
</dbReference>
<evidence type="ECO:0000259" key="6">
    <source>
        <dbReference type="Pfam" id="PF21077"/>
    </source>
</evidence>
<evidence type="ECO:0000259" key="2">
    <source>
        <dbReference type="Pfam" id="PF05088"/>
    </source>
</evidence>
<feature type="domain" description="NAD-specific glutamate dehydrogenase C-terminal" evidence="3">
    <location>
        <begin position="1275"/>
        <end position="1612"/>
    </location>
</feature>
<dbReference type="InterPro" id="IPR049058">
    <property type="entry name" value="NAD_Glu_DH_HM2"/>
</dbReference>
<keyword evidence="8" id="KW-1185">Reference proteome</keyword>
<evidence type="ECO:0000313" key="8">
    <source>
        <dbReference type="Proteomes" id="UP000761264"/>
    </source>
</evidence>
<dbReference type="SUPFAM" id="SSF51735">
    <property type="entry name" value="NAD(P)-binding Rossmann-fold domains"/>
    <property type="match status" value="1"/>
</dbReference>
<feature type="domain" description="NAD-glutamate dehydrogenase ACT2" evidence="5">
    <location>
        <begin position="414"/>
        <end position="502"/>
    </location>
</feature>
<evidence type="ECO:0000313" key="7">
    <source>
        <dbReference type="EMBL" id="NIA71020.1"/>
    </source>
</evidence>
<dbReference type="InterPro" id="IPR049056">
    <property type="entry name" value="NAD_Glu_DH_HM3"/>
</dbReference>
<dbReference type="Pfam" id="PF21076">
    <property type="entry name" value="GDH_ACT2"/>
    <property type="match status" value="1"/>
</dbReference>
<dbReference type="Pfam" id="PF05088">
    <property type="entry name" value="Bac_GDH_CD"/>
    <property type="match status" value="1"/>
</dbReference>
<gene>
    <name evidence="7" type="ORF">HBA54_20685</name>
</gene>
<dbReference type="InterPro" id="IPR048381">
    <property type="entry name" value="GDH_C"/>
</dbReference>
<dbReference type="InterPro" id="IPR007780">
    <property type="entry name" value="NAD_Glu_DH_bac"/>
</dbReference>
<dbReference type="GO" id="GO:0004069">
    <property type="term" value="F:L-aspartate:2-oxoglutarate aminotransferase activity"/>
    <property type="evidence" value="ECO:0007669"/>
    <property type="project" value="InterPro"/>
</dbReference>
<sequence length="1617" mass="180671">MAGNSAQARSRLISQVLQGVRKRLSAAKSKNAEGFVRQFFANVPPSDLRGETAANLAGGALALWDRLQTRVPRKASVRGYNPDLKADGWETAHSVIEIINDDMPFLVDSVTAEINRHDAEVHLVIHPIMTLRRNEQGKLLKLIEAKASTVPGAVAPTRESVMQIQISEQPADRLAKITAGVKAVLSDVRASVEDWPTMRERCAEVIAELETSPPMLPVGEISEGLEFLKWMNDDHFTFLGYRDFSFHGRGGNAVTKIKKHSGLGVLRSNDVRVFDGLRDLGKLPPEVRDFVRKPQLLRVTKGNRRSTVHRSVHLDTVAVKTFDKKGDVTGERLFVGLFTSIAYSRSPSSIPLLRQKIDAAMKLSGFEERSHDGKALTHILETYPRDELFQIPVEELSQIATGVLHLQERQRTALFVRRDPFERFVSCMVYVPRDRYDTSLRRKLQDILSDAYDGHCAAFSTQMSDEVLARLHLIIKTKPGKIPPVNMTKLEQDLVQASRSWSDLLEEALVAELGEQRGLRRRVRYERAFPPSYQRHFDSTTAVFDIERIEEALNSNDLAMNLYRPDDGPEELLHFKIYILDNPVPLSDILPMLENMGLRVIGEIPFDIEIPDRREPIWMHDFDMIAEGAAAIDLDAVRDAFHDAFARVWHGEMENDGFNKLVLHAGLTAREVIILRAYCKYLRQARIPFSQAYMEATLVRNPKLTRLLVDLFLARFEPSNAKSAERQSKKIVTRIQGLLDQVSNLDEDRIIRRYLNLILSTLRTNFFQPAAGGGEKIYCSFKFDSRAIEELPQPQPLREIFVYSPAVEGVHLRFGMVARGGLRWSDRQEDFRTEVLGLVKAQQVKNTVIVPVGSKGGFVMKQPPPPDAGRDAFLAAGIECYKTFIRGLLDITDNLKSNRVIPPKQVTRYDGDDPYLVVAADKGTATFSDIANGVSADYGFWLDDAFASGGSAGYDHKKMGITARGGWESVKRHFRELGKDIQNEDFTCVGCGDMSGDVFGNGMLLSKHIKLVGAFNHMHIFVDPDPDAARSWQERKRLFDLPRSGWADYNEELISKGGGIFERSAKSIAVSAAMKKLFAVSKDSVTPNELIKAMLLADMELLWFGGIGTYVKAASESDLDVGDRANDAIRINGSRVGAKVIGEGANLGVTQLGRIEYGMAGGRSNTDFIDNSAGVDCSDHEVNIKILLGGVEAAGSMTRKQRDRLLEKMTDEVGEQCLRDNYLQSQAITVTHELGGHLLDRFARFMRALEKDGLLDRDIEFLPDDEAVLERMKRGEGLTRPEVAVLLSYSKLVLYDELLGSNLPDDPYFADDLTDYFPKPLRAPYAEEIARHRLQREIVVTVVSNDLVNRVGINFVHEVREKTGMAPQDVVRAYLVTREIFGMRKLWEQIEALDNKVPALLQSRMLVETGRLIERETVWFLREVGPSLDIATEIANYGAGVATLVERIESLLSPTDRTYLAERSRQLVEQGAPKALAQRIASLSFLAPVCDIVRIASSLKRPVEKVAEAYFTIGDRFGFDWLRRSAGGLPTDTAWDKLAVTAIIDDFYGHQSELTTRVLGANGKAAATEKVIASWSAKRAPLVNRTEQLLEELKASAAPDFAMLAVANRQLKSMVSG</sequence>
<dbReference type="EMBL" id="JAAQPH010000018">
    <property type="protein sequence ID" value="NIA71020.1"/>
    <property type="molecule type" value="Genomic_DNA"/>
</dbReference>
<accession>A0A967F121</accession>
<dbReference type="InterPro" id="IPR049059">
    <property type="entry name" value="NAD_Glu_DH_HM1"/>
</dbReference>
<feature type="domain" description="NAD-glutamate dehydrogenase catalytic" evidence="2">
    <location>
        <begin position="735"/>
        <end position="1230"/>
    </location>
</feature>